<dbReference type="GO" id="GO:0004065">
    <property type="term" value="F:arylsulfatase activity"/>
    <property type="evidence" value="ECO:0007669"/>
    <property type="project" value="UniProtKB-EC"/>
</dbReference>
<dbReference type="InterPro" id="IPR050738">
    <property type="entry name" value="Sulfatase"/>
</dbReference>
<evidence type="ECO:0000256" key="3">
    <source>
        <dbReference type="ARBA" id="ARBA00022801"/>
    </source>
</evidence>
<name>A0ABX5XST0_9BACT</name>
<dbReference type="PROSITE" id="PS00523">
    <property type="entry name" value="SULFATASE_1"/>
    <property type="match status" value="1"/>
</dbReference>
<reference evidence="6 7" key="1">
    <citation type="submission" date="2019-02" db="EMBL/GenBank/DDBJ databases">
        <title>Deep-cultivation of Planctomycetes and their phenomic and genomic characterization uncovers novel biology.</title>
        <authorList>
            <person name="Wiegand S."/>
            <person name="Jogler M."/>
            <person name="Boedeker C."/>
            <person name="Pinto D."/>
            <person name="Vollmers J."/>
            <person name="Rivas-Marin E."/>
            <person name="Kohn T."/>
            <person name="Peeters S.H."/>
            <person name="Heuer A."/>
            <person name="Rast P."/>
            <person name="Oberbeckmann S."/>
            <person name="Bunk B."/>
            <person name="Jeske O."/>
            <person name="Meyerdierks A."/>
            <person name="Storesund J.E."/>
            <person name="Kallscheuer N."/>
            <person name="Luecker S."/>
            <person name="Lage O.M."/>
            <person name="Pohl T."/>
            <person name="Merkel B.J."/>
            <person name="Hornburger P."/>
            <person name="Mueller R.-W."/>
            <person name="Bruemmer F."/>
            <person name="Labrenz M."/>
            <person name="Spormann A.M."/>
            <person name="Op den Camp H."/>
            <person name="Overmann J."/>
            <person name="Amann R."/>
            <person name="Jetten M.S.M."/>
            <person name="Mascher T."/>
            <person name="Medema M.H."/>
            <person name="Devos D.P."/>
            <person name="Kaster A.-K."/>
            <person name="Ovreas L."/>
            <person name="Rohde M."/>
            <person name="Galperin M.Y."/>
            <person name="Jogler C."/>
        </authorList>
    </citation>
    <scope>NUCLEOTIDE SEQUENCE [LARGE SCALE GENOMIC DNA]</scope>
    <source>
        <strain evidence="6 7">TBK1r</strain>
    </source>
</reference>
<organism evidence="6 7">
    <name type="scientific">Stieleria magnilauensis</name>
    <dbReference type="NCBI Taxonomy" id="2527963"/>
    <lineage>
        <taxon>Bacteria</taxon>
        <taxon>Pseudomonadati</taxon>
        <taxon>Planctomycetota</taxon>
        <taxon>Planctomycetia</taxon>
        <taxon>Pirellulales</taxon>
        <taxon>Pirellulaceae</taxon>
        <taxon>Stieleria</taxon>
    </lineage>
</organism>
<dbReference type="InterPro" id="IPR024607">
    <property type="entry name" value="Sulfatase_CS"/>
</dbReference>
<dbReference type="EMBL" id="CP036432">
    <property type="protein sequence ID" value="QDV85057.1"/>
    <property type="molecule type" value="Genomic_DNA"/>
</dbReference>
<evidence type="ECO:0000313" key="7">
    <source>
        <dbReference type="Proteomes" id="UP000318081"/>
    </source>
</evidence>
<evidence type="ECO:0000259" key="5">
    <source>
        <dbReference type="Pfam" id="PF00884"/>
    </source>
</evidence>
<dbReference type="Gene3D" id="3.30.1120.10">
    <property type="match status" value="1"/>
</dbReference>
<evidence type="ECO:0000256" key="1">
    <source>
        <dbReference type="ARBA" id="ARBA00008779"/>
    </source>
</evidence>
<evidence type="ECO:0000313" key="6">
    <source>
        <dbReference type="EMBL" id="QDV85057.1"/>
    </source>
</evidence>
<dbReference type="EC" id="3.1.6.1" evidence="6"/>
<keyword evidence="4" id="KW-0106">Calcium</keyword>
<dbReference type="InterPro" id="IPR017850">
    <property type="entry name" value="Alkaline_phosphatase_core_sf"/>
</dbReference>
<feature type="domain" description="Sulfatase N-terminal" evidence="5">
    <location>
        <begin position="37"/>
        <end position="362"/>
    </location>
</feature>
<evidence type="ECO:0000256" key="4">
    <source>
        <dbReference type="ARBA" id="ARBA00022837"/>
    </source>
</evidence>
<dbReference type="PANTHER" id="PTHR42693">
    <property type="entry name" value="ARYLSULFATASE FAMILY MEMBER"/>
    <property type="match status" value="1"/>
</dbReference>
<dbReference type="InterPro" id="IPR000917">
    <property type="entry name" value="Sulfatase_N"/>
</dbReference>
<keyword evidence="7" id="KW-1185">Reference proteome</keyword>
<dbReference type="RefSeq" id="WP_145214195.1">
    <property type="nucleotide sequence ID" value="NZ_CP036432.1"/>
</dbReference>
<gene>
    <name evidence="6" type="primary">atsA_47</name>
    <name evidence="6" type="ORF">TBK1r_40110</name>
</gene>
<dbReference type="CDD" id="cd16146">
    <property type="entry name" value="ARS_like"/>
    <property type="match status" value="1"/>
</dbReference>
<evidence type="ECO:0000256" key="2">
    <source>
        <dbReference type="ARBA" id="ARBA00022723"/>
    </source>
</evidence>
<dbReference type="Gene3D" id="3.40.720.10">
    <property type="entry name" value="Alkaline Phosphatase, subunit A"/>
    <property type="match status" value="1"/>
</dbReference>
<accession>A0ABX5XST0</accession>
<dbReference type="PANTHER" id="PTHR42693:SF53">
    <property type="entry name" value="ENDO-4-O-SULFATASE"/>
    <property type="match status" value="1"/>
</dbReference>
<keyword evidence="2" id="KW-0479">Metal-binding</keyword>
<dbReference type="Proteomes" id="UP000318081">
    <property type="component" value="Chromosome"/>
</dbReference>
<keyword evidence="3 6" id="KW-0378">Hydrolase</keyword>
<dbReference type="SUPFAM" id="SSF53649">
    <property type="entry name" value="Alkaline phosphatase-like"/>
    <property type="match status" value="1"/>
</dbReference>
<dbReference type="Pfam" id="PF00884">
    <property type="entry name" value="Sulfatase"/>
    <property type="match status" value="1"/>
</dbReference>
<proteinExistence type="inferred from homology"/>
<sequence>MQRKPIVPAIVVLAILFCLGVFVPGISTTRAVAAERPNVIVIMSDDQGGGDYGFMGNPVIRTPELDAMHRRSGFLSKFYVSPVCAPTRACLMTGRYNYRTRCIDTYIGRAMMDSDEVTIAEFLRDAGYRTGIYGKWHMGDNYPLRAMDQGFQDSLVHRGGGIGQPSDPIDAEGKYTDPTLIKNGEETPMEGYCTDIYFDAAMDFIEQSAKADKNFFTYIATNAPHGPFHDVPEALYQEYRKVDFSPILVNKLNPKRLEQESDKLARIAAMITNIDENVGRLFKKLNALALTENTIVVYLNDNGPNTMRYVGDMRGMKAAVDDGGIRSPLVFHWPAQVQAGRSSDVLCAHIDLLPTLLDACGIEVPDGHKLDGRSFLTLLTGDATTLPKRQVVLQTHRGNEPQRYHHFALHEEPWKLVHPSGFGNERFAGEPSFQLYDLSKDPRQTNNLAQQHPDVVQRLKRGYEAWFKDVSSTRPDNYAPPQIVIGTEHELRSVLTRQDWRHIQGRPWAGNSNGVWLLEAPEAGSYEVEIVFAGDPPAGTATITVGKLIKTLEIPAGQRRGHKTDLRLPAGQMTLAVDVVFEGKTQGPHQVILTRRDK</sequence>
<protein>
    <submittedName>
        <fullName evidence="6">Arylsulfatase</fullName>
        <ecNumber evidence="6">3.1.6.1</ecNumber>
    </submittedName>
</protein>
<comment type="similarity">
    <text evidence="1">Belongs to the sulfatase family.</text>
</comment>